<evidence type="ECO:0000313" key="3">
    <source>
        <dbReference type="Proteomes" id="UP000289792"/>
    </source>
</evidence>
<protein>
    <submittedName>
        <fullName evidence="2">DUF4270 domain-containing protein</fullName>
    </submittedName>
</protein>
<dbReference type="AlphaFoldDB" id="A0A4Q0XKG7"/>
<dbReference type="PROSITE" id="PS51257">
    <property type="entry name" value="PROKAR_LIPOPROTEIN"/>
    <property type="match status" value="1"/>
</dbReference>
<organism evidence="2 3">
    <name type="scientific">Gelidibacter gilvus</name>
    <dbReference type="NCBI Taxonomy" id="59602"/>
    <lineage>
        <taxon>Bacteria</taxon>
        <taxon>Pseudomonadati</taxon>
        <taxon>Bacteroidota</taxon>
        <taxon>Flavobacteriia</taxon>
        <taxon>Flavobacteriales</taxon>
        <taxon>Flavobacteriaceae</taxon>
        <taxon>Gelidibacter</taxon>
    </lineage>
</organism>
<proteinExistence type="predicted"/>
<dbReference type="OrthoDB" id="1466062at2"/>
<dbReference type="EMBL" id="SDDZ01000001">
    <property type="protein sequence ID" value="RXJ52732.1"/>
    <property type="molecule type" value="Genomic_DNA"/>
</dbReference>
<reference evidence="2 3" key="1">
    <citation type="submission" date="2019-01" db="EMBL/GenBank/DDBJ databases">
        <title>Genome sequence of the Antarctic species Gelidibacter gilvus ACAM 158(T).</title>
        <authorList>
            <person name="Bowman J.P."/>
        </authorList>
    </citation>
    <scope>NUCLEOTIDE SEQUENCE [LARGE SCALE GENOMIC DNA]</scope>
    <source>
        <strain evidence="2 3">IC158</strain>
    </source>
</reference>
<name>A0A4Q0XKG7_9FLAO</name>
<sequence>MKNKKIALKNLFILAVLMTAFIACDKDFVSLDSDISGLNNFDVADLKYDVIAYTNKLEPVQTNNLPSNLFGFYKDLVYGNSTASLVTQLSPVTADPQFPKKIRLDSVVLTIPYFSKSTGVENDVTSYKLDSIYGNGPINFKLYENNYFLRSFDPNAGFNQPQKYYSNRSMSASSQIPLTSLQGTLLKDSINFKPSNKEIILKKGEEITRLAPSLRFKMDTTFWSNKILLKGGDPVLSNENNFQNYFRGIYFEAEAINNDGTMMMLNFGSTNANITLHYSSPPAETATDGVRITGTYRLNFPSYNPNPTSPTSNIINFLDNDFFLNIPNGNPIAGDEKLYLKGGQGAMAVIKLFEGTDMDANEGTMTAFETFKNDFVQTDASGKFVKAKRLVNEANLIFYVDQSLTQGQEPDRVFIYDTKNNIPLVDYYFDSAEISRSNHLGVLQRVNDEANSQGVKYKIKITEHIKNLLLKDSSNVSLGLAVSTNVNVEDAISQGSVLTPTNNSTKKLPVSSILSPKGTVLYGSNIIGANENKKLYLEIFYTEPNN</sequence>
<dbReference type="InterPro" id="IPR025366">
    <property type="entry name" value="DUF4270"/>
</dbReference>
<keyword evidence="1" id="KW-0732">Signal</keyword>
<comment type="caution">
    <text evidence="2">The sequence shown here is derived from an EMBL/GenBank/DDBJ whole genome shotgun (WGS) entry which is preliminary data.</text>
</comment>
<dbReference type="Pfam" id="PF14092">
    <property type="entry name" value="DUF4270"/>
    <property type="match status" value="1"/>
</dbReference>
<accession>A0A4Q0XKG7</accession>
<dbReference type="RefSeq" id="WP_129015866.1">
    <property type="nucleotide sequence ID" value="NZ_SDDZ01000001.1"/>
</dbReference>
<feature type="chain" id="PRO_5020352057" evidence="1">
    <location>
        <begin position="26"/>
        <end position="546"/>
    </location>
</feature>
<dbReference type="Proteomes" id="UP000289792">
    <property type="component" value="Unassembled WGS sequence"/>
</dbReference>
<gene>
    <name evidence="2" type="ORF">ESZ48_03295</name>
</gene>
<keyword evidence="3" id="KW-1185">Reference proteome</keyword>
<feature type="signal peptide" evidence="1">
    <location>
        <begin position="1"/>
        <end position="25"/>
    </location>
</feature>
<evidence type="ECO:0000256" key="1">
    <source>
        <dbReference type="SAM" id="SignalP"/>
    </source>
</evidence>
<evidence type="ECO:0000313" key="2">
    <source>
        <dbReference type="EMBL" id="RXJ52732.1"/>
    </source>
</evidence>